<feature type="region of interest" description="Disordered" evidence="1">
    <location>
        <begin position="1"/>
        <end position="61"/>
    </location>
</feature>
<reference evidence="2" key="1">
    <citation type="submission" date="2022-10" db="EMBL/GenBank/DDBJ databases">
        <title>The complete genomes of actinobacterial strains from the NBC collection.</title>
        <authorList>
            <person name="Joergensen T.S."/>
            <person name="Alvarez Arevalo M."/>
            <person name="Sterndorff E.B."/>
            <person name="Faurdal D."/>
            <person name="Vuksanovic O."/>
            <person name="Mourched A.-S."/>
            <person name="Charusanti P."/>
            <person name="Shaw S."/>
            <person name="Blin K."/>
            <person name="Weber T."/>
        </authorList>
    </citation>
    <scope>NUCLEOTIDE SEQUENCE</scope>
    <source>
        <strain evidence="2">NBC_00189</strain>
    </source>
</reference>
<dbReference type="RefSeq" id="WP_328940241.1">
    <property type="nucleotide sequence ID" value="NZ_CP108133.1"/>
</dbReference>
<evidence type="ECO:0000313" key="2">
    <source>
        <dbReference type="EMBL" id="WTP55347.1"/>
    </source>
</evidence>
<dbReference type="EMBL" id="CP108133">
    <property type="protein sequence ID" value="WTP55347.1"/>
    <property type="molecule type" value="Genomic_DNA"/>
</dbReference>
<name>A0ABZ1JVH6_9ACTN</name>
<evidence type="ECO:0000256" key="1">
    <source>
        <dbReference type="SAM" id="MobiDB-lite"/>
    </source>
</evidence>
<dbReference type="Gene3D" id="1.20.140.10">
    <property type="entry name" value="Butyryl-CoA Dehydrogenase, subunit A, domain 3"/>
    <property type="match status" value="1"/>
</dbReference>
<protein>
    <submittedName>
        <fullName evidence="2">Uncharacterized protein</fullName>
    </submittedName>
</protein>
<accession>A0ABZ1JVH6</accession>
<gene>
    <name evidence="2" type="ORF">OG288_39605</name>
</gene>
<keyword evidence="3" id="KW-1185">Reference proteome</keyword>
<evidence type="ECO:0000313" key="3">
    <source>
        <dbReference type="Proteomes" id="UP001432166"/>
    </source>
</evidence>
<proteinExistence type="predicted"/>
<organism evidence="2 3">
    <name type="scientific">Streptomyces tauricus</name>
    <dbReference type="NCBI Taxonomy" id="68274"/>
    <lineage>
        <taxon>Bacteria</taxon>
        <taxon>Bacillati</taxon>
        <taxon>Actinomycetota</taxon>
        <taxon>Actinomycetes</taxon>
        <taxon>Kitasatosporales</taxon>
        <taxon>Streptomycetaceae</taxon>
        <taxon>Streptomyces</taxon>
        <taxon>Streptomyces aurantiacus group</taxon>
    </lineage>
</organism>
<dbReference type="Proteomes" id="UP001432166">
    <property type="component" value="Chromosome"/>
</dbReference>
<sequence length="117" mass="13318">MRRIPPPEFDDSPNAADANERTPRTPLNRPPEFGLPEFPQQEFPISTVTPADPQTRPAPETAQEWIDRVTEAAAVLATAARRRTVRIHTLHDPVAYKRREVGRLVLEVELPEPTWYS</sequence>